<evidence type="ECO:0000256" key="4">
    <source>
        <dbReference type="ARBA" id="ARBA00023136"/>
    </source>
</evidence>
<protein>
    <recommendedName>
        <fullName evidence="6">O-antigen ligase-related domain-containing protein</fullName>
    </recommendedName>
</protein>
<dbReference type="Proteomes" id="UP000436016">
    <property type="component" value="Unassembled WGS sequence"/>
</dbReference>
<keyword evidence="3 5" id="KW-1133">Transmembrane helix</keyword>
<feature type="transmembrane region" description="Helical" evidence="5">
    <location>
        <begin position="73"/>
        <end position="92"/>
    </location>
</feature>
<feature type="transmembrane region" description="Helical" evidence="5">
    <location>
        <begin position="19"/>
        <end position="35"/>
    </location>
</feature>
<feature type="transmembrane region" description="Helical" evidence="5">
    <location>
        <begin position="41"/>
        <end position="61"/>
    </location>
</feature>
<feature type="transmembrane region" description="Helical" evidence="5">
    <location>
        <begin position="387"/>
        <end position="405"/>
    </location>
</feature>
<feature type="transmembrane region" description="Helical" evidence="5">
    <location>
        <begin position="364"/>
        <end position="381"/>
    </location>
</feature>
<comment type="subcellular location">
    <subcellularLocation>
        <location evidence="1">Membrane</location>
        <topology evidence="1">Multi-pass membrane protein</topology>
    </subcellularLocation>
</comment>
<keyword evidence="4 5" id="KW-0472">Membrane</keyword>
<reference evidence="7 8" key="1">
    <citation type="submission" date="2019-12" db="EMBL/GenBank/DDBJ databases">
        <title>Strain KN286 was isolated from seawater, which was collected from Caroline Seamount in the tropical western Pacific.</title>
        <authorList>
            <person name="Wang Q."/>
        </authorList>
    </citation>
    <scope>NUCLEOTIDE SEQUENCE [LARGE SCALE GENOMIC DNA]</scope>
    <source>
        <strain evidence="7 8">KN286</strain>
    </source>
</reference>
<dbReference type="RefSeq" id="WP_160853490.1">
    <property type="nucleotide sequence ID" value="NZ_WUWG01000003.1"/>
</dbReference>
<dbReference type="GO" id="GO:0016020">
    <property type="term" value="C:membrane"/>
    <property type="evidence" value="ECO:0007669"/>
    <property type="project" value="UniProtKB-SubCell"/>
</dbReference>
<dbReference type="InterPro" id="IPR007016">
    <property type="entry name" value="O-antigen_ligase-rel_domated"/>
</dbReference>
<evidence type="ECO:0000256" key="1">
    <source>
        <dbReference type="ARBA" id="ARBA00004141"/>
    </source>
</evidence>
<accession>A0A6B0U2G8</accession>
<evidence type="ECO:0000259" key="6">
    <source>
        <dbReference type="Pfam" id="PF04932"/>
    </source>
</evidence>
<feature type="transmembrane region" description="Helical" evidence="5">
    <location>
        <begin position="224"/>
        <end position="257"/>
    </location>
</feature>
<organism evidence="7 8">
    <name type="scientific">Oceanomicrobium pacificus</name>
    <dbReference type="NCBI Taxonomy" id="2692916"/>
    <lineage>
        <taxon>Bacteria</taxon>
        <taxon>Pseudomonadati</taxon>
        <taxon>Pseudomonadota</taxon>
        <taxon>Alphaproteobacteria</taxon>
        <taxon>Rhodobacterales</taxon>
        <taxon>Paracoccaceae</taxon>
        <taxon>Oceanomicrobium</taxon>
    </lineage>
</organism>
<evidence type="ECO:0000313" key="7">
    <source>
        <dbReference type="EMBL" id="MXU65211.1"/>
    </source>
</evidence>
<feature type="domain" description="O-antigen ligase-related" evidence="6">
    <location>
        <begin position="202"/>
        <end position="340"/>
    </location>
</feature>
<evidence type="ECO:0000256" key="2">
    <source>
        <dbReference type="ARBA" id="ARBA00022692"/>
    </source>
</evidence>
<name>A0A6B0U2G8_9RHOB</name>
<feature type="transmembrane region" description="Helical" evidence="5">
    <location>
        <begin position="194"/>
        <end position="212"/>
    </location>
</feature>
<evidence type="ECO:0000256" key="5">
    <source>
        <dbReference type="SAM" id="Phobius"/>
    </source>
</evidence>
<feature type="transmembrane region" description="Helical" evidence="5">
    <location>
        <begin position="125"/>
        <end position="147"/>
    </location>
</feature>
<feature type="transmembrane region" description="Helical" evidence="5">
    <location>
        <begin position="98"/>
        <end position="118"/>
    </location>
</feature>
<gene>
    <name evidence="7" type="ORF">GSH16_07110</name>
</gene>
<comment type="caution">
    <text evidence="7">The sequence shown here is derived from an EMBL/GenBank/DDBJ whole genome shotgun (WGS) entry which is preliminary data.</text>
</comment>
<dbReference type="PANTHER" id="PTHR37422:SF13">
    <property type="entry name" value="LIPOPOLYSACCHARIDE BIOSYNTHESIS PROTEIN PA4999-RELATED"/>
    <property type="match status" value="1"/>
</dbReference>
<evidence type="ECO:0000313" key="8">
    <source>
        <dbReference type="Proteomes" id="UP000436016"/>
    </source>
</evidence>
<dbReference type="PANTHER" id="PTHR37422">
    <property type="entry name" value="TEICHURONIC ACID BIOSYNTHESIS PROTEIN TUAE"/>
    <property type="match status" value="1"/>
</dbReference>
<keyword evidence="8" id="KW-1185">Reference proteome</keyword>
<sequence>MTDSAIPTLQGRHHVLDRFELALVGLVVFLSPMNYLRVDSFYLTFGDVAGFMAFFLILATGRLPLRPLGPATPVWLASFLLMISGLLIGSFVNGDPVAGTTIALQYSYSLILLPVLICARPYAQIVLLAKIFVLSITVIMIFGIFWLEFGDLTNWRLVSPSGRLRSLIERENGAATMCGLAVTFLVWLTLTGRWSRLTGAVLAVPIVYGLLLTGSNTGLAVATVGVGSVIFFSGSFVLFSIGLVLVSLIAATTYFWGDLFLPDVFQRRVFAAIQQGDLNQAGTFSDRWFLIREAMDIANSHVLIGLGADQHRLISAHGAPVHNTYLLMLTEGGLLSLVGLVGLLASGLYLGWLSLRQGGYMRGVMTLTIILLYMLLLNAFAHFYARFWIIPLALALGISASVFFDRSPHLERRMR</sequence>
<dbReference type="EMBL" id="WUWG01000003">
    <property type="protein sequence ID" value="MXU65211.1"/>
    <property type="molecule type" value="Genomic_DNA"/>
</dbReference>
<proteinExistence type="predicted"/>
<evidence type="ECO:0000256" key="3">
    <source>
        <dbReference type="ARBA" id="ARBA00022989"/>
    </source>
</evidence>
<keyword evidence="2 5" id="KW-0812">Transmembrane</keyword>
<dbReference type="InterPro" id="IPR051533">
    <property type="entry name" value="WaaL-like"/>
</dbReference>
<feature type="transmembrane region" description="Helical" evidence="5">
    <location>
        <begin position="333"/>
        <end position="352"/>
    </location>
</feature>
<dbReference type="AlphaFoldDB" id="A0A6B0U2G8"/>
<dbReference type="Pfam" id="PF04932">
    <property type="entry name" value="Wzy_C"/>
    <property type="match status" value="1"/>
</dbReference>